<dbReference type="CDD" id="cd06328">
    <property type="entry name" value="PBP1_SBP-like"/>
    <property type="match status" value="1"/>
</dbReference>
<dbReference type="InterPro" id="IPR051010">
    <property type="entry name" value="BCAA_transport"/>
</dbReference>
<dbReference type="InterPro" id="IPR028081">
    <property type="entry name" value="Leu-bd"/>
</dbReference>
<dbReference type="InterPro" id="IPR028082">
    <property type="entry name" value="Peripla_BP_I"/>
</dbReference>
<evidence type="ECO:0000259" key="3">
    <source>
        <dbReference type="Pfam" id="PF13458"/>
    </source>
</evidence>
<name>A0ABT5KSB6_9BURK</name>
<dbReference type="PANTHER" id="PTHR30483:SF6">
    <property type="entry name" value="PERIPLASMIC BINDING PROTEIN OF ABC TRANSPORTER FOR NATURAL AMINO ACIDS"/>
    <property type="match status" value="1"/>
</dbReference>
<dbReference type="Pfam" id="PF13458">
    <property type="entry name" value="Peripla_BP_6"/>
    <property type="match status" value="1"/>
</dbReference>
<organism evidence="4 5">
    <name type="scientific">Roseateles koreensis</name>
    <dbReference type="NCBI Taxonomy" id="2987526"/>
    <lineage>
        <taxon>Bacteria</taxon>
        <taxon>Pseudomonadati</taxon>
        <taxon>Pseudomonadota</taxon>
        <taxon>Betaproteobacteria</taxon>
        <taxon>Burkholderiales</taxon>
        <taxon>Sphaerotilaceae</taxon>
        <taxon>Roseateles</taxon>
    </lineage>
</organism>
<evidence type="ECO:0000256" key="2">
    <source>
        <dbReference type="ARBA" id="ARBA00022729"/>
    </source>
</evidence>
<gene>
    <name evidence="4" type="ORF">PRZ01_06110</name>
</gene>
<dbReference type="Gene3D" id="3.40.50.2300">
    <property type="match status" value="2"/>
</dbReference>
<comment type="similarity">
    <text evidence="1">Belongs to the leucine-binding protein family.</text>
</comment>
<protein>
    <submittedName>
        <fullName evidence="4">Substrate-binding domain-containing protein</fullName>
    </submittedName>
</protein>
<sequence length="387" mass="42056">MGLALGSTAVSVQAQNGGEIRIAHVYSKTGPLEAYGRQTQTGFMMGLDYATGGTMTVAGKKLVVIEKDDQGKPDVGKSLLATAYGDDKVDLAVGPSSSGVALALLPVAEEYKKILLVEPAVADSITGDKWNKYIFRTGRNSSQDAIANAVALDKAGVSIATLAQDYAFGRDGVKAFRDAIKKARIVHEEYLPTTTTDFTAGAQRLIDKLKDQPGRKIIFVIWAGAGNPFKIADMDLKRYGIEIATGGNILPAMAAYKQFPGMEGASYYYFGMPKNPVNEWLVANHYKQFKTPPDFFTAGGMSAAIAVVEALKKTGGDTHTNKLIKTMEGLSFETPKGKMTFRPEDHQAMQSMYHFKIKVDPAFAWGVPELVREIKPEEMNVPIRNKR</sequence>
<evidence type="ECO:0000313" key="5">
    <source>
        <dbReference type="Proteomes" id="UP001219862"/>
    </source>
</evidence>
<keyword evidence="5" id="KW-1185">Reference proteome</keyword>
<dbReference type="Proteomes" id="UP001219862">
    <property type="component" value="Unassembled WGS sequence"/>
</dbReference>
<feature type="domain" description="Leucine-binding protein" evidence="3">
    <location>
        <begin position="19"/>
        <end position="358"/>
    </location>
</feature>
<evidence type="ECO:0000256" key="1">
    <source>
        <dbReference type="ARBA" id="ARBA00010062"/>
    </source>
</evidence>
<dbReference type="SUPFAM" id="SSF53822">
    <property type="entry name" value="Periplasmic binding protein-like I"/>
    <property type="match status" value="1"/>
</dbReference>
<dbReference type="EMBL" id="JAQQXS010000004">
    <property type="protein sequence ID" value="MDC8784761.1"/>
    <property type="molecule type" value="Genomic_DNA"/>
</dbReference>
<keyword evidence="2" id="KW-0732">Signal</keyword>
<proteinExistence type="inferred from homology"/>
<evidence type="ECO:0000313" key="4">
    <source>
        <dbReference type="EMBL" id="MDC8784761.1"/>
    </source>
</evidence>
<accession>A0ABT5KSB6</accession>
<dbReference type="PANTHER" id="PTHR30483">
    <property type="entry name" value="LEUCINE-SPECIFIC-BINDING PROTEIN"/>
    <property type="match status" value="1"/>
</dbReference>
<comment type="caution">
    <text evidence="4">The sequence shown here is derived from an EMBL/GenBank/DDBJ whole genome shotgun (WGS) entry which is preliminary data.</text>
</comment>
<dbReference type="RefSeq" id="WP_273595920.1">
    <property type="nucleotide sequence ID" value="NZ_JAQQXS010000004.1"/>
</dbReference>
<reference evidence="4 5" key="1">
    <citation type="submission" date="2022-10" db="EMBL/GenBank/DDBJ databases">
        <title>paucibacter sp. hw8 Genome sequencing.</title>
        <authorList>
            <person name="Park S."/>
        </authorList>
    </citation>
    <scope>NUCLEOTIDE SEQUENCE [LARGE SCALE GENOMIC DNA]</scope>
    <source>
        <strain evidence="5">hw8</strain>
    </source>
</reference>